<protein>
    <submittedName>
        <fullName evidence="1">Uncharacterized protein</fullName>
    </submittedName>
</protein>
<evidence type="ECO:0000313" key="2">
    <source>
        <dbReference type="Proteomes" id="UP000805193"/>
    </source>
</evidence>
<sequence length="303" mass="35008">TQGLERSCYCFIKQLHELLHERNVPEEEVHCFRFPHEEVAAFDLHSCNMSMRSSRKMLPATPEGVGSHCLQPLERRSHGGHAYGPVFLEYSLMSEYLLLMKQQLSGVYVMPSASSAFMWFGVLFIRQGLYQGGVFRFTLHIPDNYPDGDCPDLVFEPPIFHPLVDIATGELDIKRNFQKWRKNVNYLWQVLLCARRAFYKIETQTPLNPEAATLYEQNLDQFKVKVAENLAVCEQRLYERPSMDDSHAFHFLPWDANVQERVAQRHILDRVEAMEDAAEDSPTSVGLTWVKRGCMQVFSKTVS</sequence>
<evidence type="ECO:0000313" key="1">
    <source>
        <dbReference type="EMBL" id="KAG0415039.1"/>
    </source>
</evidence>
<organism evidence="1 2">
    <name type="scientific">Ixodes persulcatus</name>
    <name type="common">Taiga tick</name>
    <dbReference type="NCBI Taxonomy" id="34615"/>
    <lineage>
        <taxon>Eukaryota</taxon>
        <taxon>Metazoa</taxon>
        <taxon>Ecdysozoa</taxon>
        <taxon>Arthropoda</taxon>
        <taxon>Chelicerata</taxon>
        <taxon>Arachnida</taxon>
        <taxon>Acari</taxon>
        <taxon>Parasitiformes</taxon>
        <taxon>Ixodida</taxon>
        <taxon>Ixodoidea</taxon>
        <taxon>Ixodidae</taxon>
        <taxon>Ixodinae</taxon>
        <taxon>Ixodes</taxon>
    </lineage>
</organism>
<comment type="caution">
    <text evidence="1">The sequence shown here is derived from an EMBL/GenBank/DDBJ whole genome shotgun (WGS) entry which is preliminary data.</text>
</comment>
<proteinExistence type="predicted"/>
<feature type="non-terminal residue" evidence="1">
    <location>
        <position position="1"/>
    </location>
</feature>
<dbReference type="Proteomes" id="UP000805193">
    <property type="component" value="Unassembled WGS sequence"/>
</dbReference>
<name>A0AC60P7E7_IXOPE</name>
<dbReference type="EMBL" id="JABSTQ010011119">
    <property type="protein sequence ID" value="KAG0415039.1"/>
    <property type="molecule type" value="Genomic_DNA"/>
</dbReference>
<accession>A0AC60P7E7</accession>
<gene>
    <name evidence="1" type="ORF">HPB47_007792</name>
</gene>
<keyword evidence="2" id="KW-1185">Reference proteome</keyword>
<reference evidence="1 2" key="1">
    <citation type="journal article" date="2020" name="Cell">
        <title>Large-Scale Comparative Analyses of Tick Genomes Elucidate Their Genetic Diversity and Vector Capacities.</title>
        <authorList>
            <consortium name="Tick Genome and Microbiome Consortium (TIGMIC)"/>
            <person name="Jia N."/>
            <person name="Wang J."/>
            <person name="Shi W."/>
            <person name="Du L."/>
            <person name="Sun Y."/>
            <person name="Zhan W."/>
            <person name="Jiang J.F."/>
            <person name="Wang Q."/>
            <person name="Zhang B."/>
            <person name="Ji P."/>
            <person name="Bell-Sakyi L."/>
            <person name="Cui X.M."/>
            <person name="Yuan T.T."/>
            <person name="Jiang B.G."/>
            <person name="Yang W.F."/>
            <person name="Lam T.T."/>
            <person name="Chang Q.C."/>
            <person name="Ding S.J."/>
            <person name="Wang X.J."/>
            <person name="Zhu J.G."/>
            <person name="Ruan X.D."/>
            <person name="Zhao L."/>
            <person name="Wei J.T."/>
            <person name="Ye R.Z."/>
            <person name="Que T.C."/>
            <person name="Du C.H."/>
            <person name="Zhou Y.H."/>
            <person name="Cheng J.X."/>
            <person name="Dai P.F."/>
            <person name="Guo W.B."/>
            <person name="Han X.H."/>
            <person name="Huang E.J."/>
            <person name="Li L.F."/>
            <person name="Wei W."/>
            <person name="Gao Y.C."/>
            <person name="Liu J.Z."/>
            <person name="Shao H.Z."/>
            <person name="Wang X."/>
            <person name="Wang C.C."/>
            <person name="Yang T.C."/>
            <person name="Huo Q.B."/>
            <person name="Li W."/>
            <person name="Chen H.Y."/>
            <person name="Chen S.E."/>
            <person name="Zhou L.G."/>
            <person name="Ni X.B."/>
            <person name="Tian J.H."/>
            <person name="Sheng Y."/>
            <person name="Liu T."/>
            <person name="Pan Y.S."/>
            <person name="Xia L.Y."/>
            <person name="Li J."/>
            <person name="Zhao F."/>
            <person name="Cao W.C."/>
        </authorList>
    </citation>
    <scope>NUCLEOTIDE SEQUENCE [LARGE SCALE GENOMIC DNA]</scope>
    <source>
        <strain evidence="1">Iper-2018</strain>
    </source>
</reference>